<dbReference type="InterPro" id="IPR027417">
    <property type="entry name" value="P-loop_NTPase"/>
</dbReference>
<dbReference type="SUPFAM" id="SSF52540">
    <property type="entry name" value="P-loop containing nucleoside triphosphate hydrolases"/>
    <property type="match status" value="1"/>
</dbReference>
<feature type="binding site" evidence="7">
    <location>
        <position position="38"/>
    </location>
    <ligand>
        <name>substrate</name>
    </ligand>
</feature>
<keyword evidence="2 7" id="KW-0808">Transferase</keyword>
<dbReference type="PANTHER" id="PTHR21087">
    <property type="entry name" value="SHIKIMATE KINASE"/>
    <property type="match status" value="1"/>
</dbReference>
<dbReference type="PANTHER" id="PTHR21087:SF16">
    <property type="entry name" value="SHIKIMATE KINASE 1, CHLOROPLASTIC"/>
    <property type="match status" value="1"/>
</dbReference>
<comment type="similarity">
    <text evidence="7">Belongs to the shikimate kinase family.</text>
</comment>
<comment type="catalytic activity">
    <reaction evidence="7">
        <text>shikimate + ATP = 3-phosphoshikimate + ADP + H(+)</text>
        <dbReference type="Rhea" id="RHEA:13121"/>
        <dbReference type="ChEBI" id="CHEBI:15378"/>
        <dbReference type="ChEBI" id="CHEBI:30616"/>
        <dbReference type="ChEBI" id="CHEBI:36208"/>
        <dbReference type="ChEBI" id="CHEBI:145989"/>
        <dbReference type="ChEBI" id="CHEBI:456216"/>
        <dbReference type="EC" id="2.7.1.71"/>
    </reaction>
</comment>
<evidence type="ECO:0000256" key="3">
    <source>
        <dbReference type="ARBA" id="ARBA00022741"/>
    </source>
</evidence>
<keyword evidence="7" id="KW-0460">Magnesium</keyword>
<comment type="function">
    <text evidence="7">Catalyzes the specific phosphorylation of the 3-hydroxyl group of shikimic acid using ATP as a cosubstrate.</text>
</comment>
<feature type="binding site" evidence="7">
    <location>
        <position position="20"/>
    </location>
    <ligand>
        <name>Mg(2+)</name>
        <dbReference type="ChEBI" id="CHEBI:18420"/>
    </ligand>
</feature>
<dbReference type="GO" id="GO:0016301">
    <property type="term" value="F:kinase activity"/>
    <property type="evidence" value="ECO:0007669"/>
    <property type="project" value="UniProtKB-KW"/>
</dbReference>
<comment type="caution">
    <text evidence="8">The sequence shown here is derived from an EMBL/GenBank/DDBJ whole genome shotgun (WGS) entry which is preliminary data.</text>
</comment>
<gene>
    <name evidence="7" type="primary">aroK</name>
    <name evidence="8" type="ORF">LGH74_01640</name>
</gene>
<keyword evidence="4 7" id="KW-0418">Kinase</keyword>
<evidence type="ECO:0000313" key="8">
    <source>
        <dbReference type="EMBL" id="MCB2406668.1"/>
    </source>
</evidence>
<keyword evidence="3 7" id="KW-0547">Nucleotide-binding</keyword>
<dbReference type="Gene3D" id="3.40.50.300">
    <property type="entry name" value="P-loop containing nucleotide triphosphate hydrolases"/>
    <property type="match status" value="1"/>
</dbReference>
<sequence length="179" mass="19657">MPTLKKMRLYLIGMPGAGKTTLGRALAVAYGLPFRDLDEEIVRREGRNIADIFAAEGEAYFREREAAVLREVVRELPGVVLATGGGTPCFHQNLEVLLETGYTLYLEMPVSELVRRLERGAASRPLLAQAADPGVLEARLYETLAARQQFYSRAPLRCIGTACSVGAVQRLLSRYQASG</sequence>
<evidence type="ECO:0000313" key="9">
    <source>
        <dbReference type="Proteomes" id="UP001165296"/>
    </source>
</evidence>
<feature type="binding site" evidence="7">
    <location>
        <begin position="16"/>
        <end position="21"/>
    </location>
    <ligand>
        <name>ATP</name>
        <dbReference type="ChEBI" id="CHEBI:30616"/>
    </ligand>
</feature>
<keyword evidence="5 7" id="KW-0067">ATP-binding</keyword>
<dbReference type="EMBL" id="JAJADR010000001">
    <property type="protein sequence ID" value="MCB2406668.1"/>
    <property type="molecule type" value="Genomic_DNA"/>
</dbReference>
<feature type="binding site" evidence="7">
    <location>
        <position position="147"/>
    </location>
    <ligand>
        <name>substrate</name>
    </ligand>
</feature>
<dbReference type="EC" id="2.7.1.71" evidence="7"/>
<dbReference type="Pfam" id="PF01202">
    <property type="entry name" value="SKI"/>
    <property type="match status" value="1"/>
</dbReference>
<feature type="binding site" evidence="7">
    <location>
        <position position="85"/>
    </location>
    <ligand>
        <name>substrate</name>
    </ligand>
</feature>
<proteinExistence type="inferred from homology"/>
<comment type="caution">
    <text evidence="7">Lacks conserved residue(s) required for the propagation of feature annotation.</text>
</comment>
<dbReference type="PRINTS" id="PR01100">
    <property type="entry name" value="SHIKIMTKNASE"/>
</dbReference>
<evidence type="ECO:0000256" key="1">
    <source>
        <dbReference type="ARBA" id="ARBA00022605"/>
    </source>
</evidence>
<keyword evidence="7" id="KW-0963">Cytoplasm</keyword>
<evidence type="ECO:0000256" key="6">
    <source>
        <dbReference type="ARBA" id="ARBA00023141"/>
    </source>
</evidence>
<comment type="cofactor">
    <cofactor evidence="7">
        <name>Mg(2+)</name>
        <dbReference type="ChEBI" id="CHEBI:18420"/>
    </cofactor>
    <text evidence="7">Binds 1 Mg(2+) ion per subunit.</text>
</comment>
<protein>
    <recommendedName>
        <fullName evidence="7">Shikimate kinase</fullName>
        <shortName evidence="7">SK</shortName>
        <ecNumber evidence="7">2.7.1.71</ecNumber>
    </recommendedName>
</protein>
<comment type="subunit">
    <text evidence="7">Monomer.</text>
</comment>
<dbReference type="Proteomes" id="UP001165296">
    <property type="component" value="Unassembled WGS sequence"/>
</dbReference>
<organism evidence="8 9">
    <name type="scientific">Hymenobacter lucidus</name>
    <dbReference type="NCBI Taxonomy" id="2880930"/>
    <lineage>
        <taxon>Bacteria</taxon>
        <taxon>Pseudomonadati</taxon>
        <taxon>Bacteroidota</taxon>
        <taxon>Cytophagia</taxon>
        <taxon>Cytophagales</taxon>
        <taxon>Hymenobacteraceae</taxon>
        <taxon>Hymenobacter</taxon>
    </lineage>
</organism>
<evidence type="ECO:0000256" key="7">
    <source>
        <dbReference type="HAMAP-Rule" id="MF_00109"/>
    </source>
</evidence>
<comment type="subcellular location">
    <subcellularLocation>
        <location evidence="7">Cytoplasm</location>
    </subcellularLocation>
</comment>
<dbReference type="InterPro" id="IPR000623">
    <property type="entry name" value="Shikimate_kinase/TSH1"/>
</dbReference>
<dbReference type="InterPro" id="IPR031322">
    <property type="entry name" value="Shikimate/glucono_kinase"/>
</dbReference>
<keyword evidence="6 7" id="KW-0057">Aromatic amino acid biosynthesis</keyword>
<evidence type="ECO:0000256" key="5">
    <source>
        <dbReference type="ARBA" id="ARBA00022840"/>
    </source>
</evidence>
<feature type="binding site" evidence="7">
    <location>
        <position position="124"/>
    </location>
    <ligand>
        <name>ATP</name>
        <dbReference type="ChEBI" id="CHEBI:30616"/>
    </ligand>
</feature>
<feature type="binding site" evidence="7">
    <location>
        <position position="62"/>
    </location>
    <ligand>
        <name>substrate</name>
    </ligand>
</feature>
<reference evidence="8" key="1">
    <citation type="submission" date="2021-10" db="EMBL/GenBank/DDBJ databases">
        <authorList>
            <person name="Dean J.D."/>
            <person name="Kim M.K."/>
            <person name="Newey C.N."/>
            <person name="Stoker T.S."/>
            <person name="Thompson D.W."/>
            <person name="Grose J.H."/>
        </authorList>
    </citation>
    <scope>NUCLEOTIDE SEQUENCE</scope>
    <source>
        <strain evidence="8">BT178</strain>
    </source>
</reference>
<keyword evidence="7" id="KW-0479">Metal-binding</keyword>
<evidence type="ECO:0000256" key="4">
    <source>
        <dbReference type="ARBA" id="ARBA00022777"/>
    </source>
</evidence>
<name>A0ABS8ALZ8_9BACT</name>
<dbReference type="CDD" id="cd00464">
    <property type="entry name" value="SK"/>
    <property type="match status" value="1"/>
</dbReference>
<keyword evidence="1 7" id="KW-0028">Amino-acid biosynthesis</keyword>
<dbReference type="HAMAP" id="MF_00109">
    <property type="entry name" value="Shikimate_kinase"/>
    <property type="match status" value="1"/>
</dbReference>
<accession>A0ABS8ALZ8</accession>
<evidence type="ECO:0000256" key="2">
    <source>
        <dbReference type="ARBA" id="ARBA00022679"/>
    </source>
</evidence>
<comment type="pathway">
    <text evidence="7">Metabolic intermediate biosynthesis; chorismate biosynthesis; chorismate from D-erythrose 4-phosphate and phosphoenolpyruvate: step 5/7.</text>
</comment>
<keyword evidence="9" id="KW-1185">Reference proteome</keyword>